<evidence type="ECO:0008006" key="4">
    <source>
        <dbReference type="Google" id="ProtNLM"/>
    </source>
</evidence>
<organism evidence="2 3">
    <name type="scientific">Nocardia seriolae</name>
    <dbReference type="NCBI Taxonomy" id="37332"/>
    <lineage>
        <taxon>Bacteria</taxon>
        <taxon>Bacillati</taxon>
        <taxon>Actinomycetota</taxon>
        <taxon>Actinomycetes</taxon>
        <taxon>Mycobacteriales</taxon>
        <taxon>Nocardiaceae</taxon>
        <taxon>Nocardia</taxon>
    </lineage>
</organism>
<evidence type="ECO:0000256" key="1">
    <source>
        <dbReference type="SAM" id="SignalP"/>
    </source>
</evidence>
<feature type="signal peptide" evidence="1">
    <location>
        <begin position="1"/>
        <end position="25"/>
    </location>
</feature>
<dbReference type="EMBL" id="CP017839">
    <property type="protein sequence ID" value="APB01431.1"/>
    <property type="molecule type" value="Genomic_DNA"/>
</dbReference>
<evidence type="ECO:0000313" key="3">
    <source>
        <dbReference type="Proteomes" id="UP000180166"/>
    </source>
</evidence>
<reference evidence="2 3" key="1">
    <citation type="submission" date="2016-10" db="EMBL/GenBank/DDBJ databases">
        <title>Genome sequence of Nocardia seriolae strain EM150506, isolated from Anguila japonica.</title>
        <authorList>
            <person name="Han H.-J."/>
        </authorList>
    </citation>
    <scope>NUCLEOTIDE SEQUENCE [LARGE SCALE GENOMIC DNA]</scope>
    <source>
        <strain evidence="2 3">EM150506</strain>
    </source>
</reference>
<sequence>MIRKFAAASLLGFAAVGVAAVPAHADDADKVYEWPIDYSGESYAIRPGSWLLEPLPRSSECLYAFEPYADAPSDQWWGGGRITGPTWIKMPANAYLISDCYPFDNANNRPARPSTGSFG</sequence>
<dbReference type="Proteomes" id="UP000180166">
    <property type="component" value="Chromosome"/>
</dbReference>
<evidence type="ECO:0000313" key="2">
    <source>
        <dbReference type="EMBL" id="APB01431.1"/>
    </source>
</evidence>
<protein>
    <recommendedName>
        <fullName evidence="4">Secreted protein</fullName>
    </recommendedName>
</protein>
<dbReference type="RefSeq" id="WP_033086039.1">
    <property type="nucleotide sequence ID" value="NZ_AP017900.1"/>
</dbReference>
<name>A0A0B8NCD7_9NOCA</name>
<gene>
    <name evidence="2" type="ORF">NS506_07411</name>
</gene>
<accession>A0A0B8NCD7</accession>
<feature type="chain" id="PRO_5014509446" description="Secreted protein" evidence="1">
    <location>
        <begin position="26"/>
        <end position="119"/>
    </location>
</feature>
<dbReference type="GeneID" id="93372647"/>
<dbReference type="KEGG" id="nsr:NS506_07411"/>
<dbReference type="AlphaFoldDB" id="A0A0B8NCD7"/>
<proteinExistence type="predicted"/>
<keyword evidence="1" id="KW-0732">Signal</keyword>